<protein>
    <recommendedName>
        <fullName evidence="2">F-box domain-containing protein</fullName>
    </recommendedName>
</protein>
<dbReference type="Pfam" id="PF00646">
    <property type="entry name" value="F-box"/>
    <property type="match status" value="1"/>
</dbReference>
<feature type="region of interest" description="Disordered" evidence="1">
    <location>
        <begin position="91"/>
        <end position="119"/>
    </location>
</feature>
<dbReference type="Gene3D" id="1.20.1280.50">
    <property type="match status" value="1"/>
</dbReference>
<reference evidence="3 4" key="1">
    <citation type="journal article" date="2023" name="Plants (Basel)">
        <title>Bridging the Gap: Combining Genomics and Transcriptomics Approaches to Understand Stylosanthes scabra, an Orphan Legume from the Brazilian Caatinga.</title>
        <authorList>
            <person name="Ferreira-Neto J.R.C."/>
            <person name="da Silva M.D."/>
            <person name="Binneck E."/>
            <person name="de Melo N.F."/>
            <person name="da Silva R.H."/>
            <person name="de Melo A.L.T.M."/>
            <person name="Pandolfi V."/>
            <person name="Bustamante F.O."/>
            <person name="Brasileiro-Vidal A.C."/>
            <person name="Benko-Iseppon A.M."/>
        </authorList>
    </citation>
    <scope>NUCLEOTIDE SEQUENCE [LARGE SCALE GENOMIC DNA]</scope>
    <source>
        <tissue evidence="3">Leaves</tissue>
    </source>
</reference>
<proteinExistence type="predicted"/>
<sequence>MDRISGLPKGILHEILGRLPDKDAARTCVLSKSWRQTWFSFPILSLCRKNFRSIHDLTLLTDDSLLFGKLDIFIHGYRLLLKVDTTESEQVAPEPDAVETIQSDGPPTAASPIVKRARKPPTWMKDYHVGK</sequence>
<evidence type="ECO:0000313" key="4">
    <source>
        <dbReference type="Proteomes" id="UP001341840"/>
    </source>
</evidence>
<dbReference type="InterPro" id="IPR001810">
    <property type="entry name" value="F-box_dom"/>
</dbReference>
<keyword evidence="4" id="KW-1185">Reference proteome</keyword>
<feature type="domain" description="F-box" evidence="2">
    <location>
        <begin position="7"/>
        <end position="47"/>
    </location>
</feature>
<evidence type="ECO:0000256" key="1">
    <source>
        <dbReference type="SAM" id="MobiDB-lite"/>
    </source>
</evidence>
<evidence type="ECO:0000313" key="3">
    <source>
        <dbReference type="EMBL" id="MED6156191.1"/>
    </source>
</evidence>
<organism evidence="3 4">
    <name type="scientific">Stylosanthes scabra</name>
    <dbReference type="NCBI Taxonomy" id="79078"/>
    <lineage>
        <taxon>Eukaryota</taxon>
        <taxon>Viridiplantae</taxon>
        <taxon>Streptophyta</taxon>
        <taxon>Embryophyta</taxon>
        <taxon>Tracheophyta</taxon>
        <taxon>Spermatophyta</taxon>
        <taxon>Magnoliopsida</taxon>
        <taxon>eudicotyledons</taxon>
        <taxon>Gunneridae</taxon>
        <taxon>Pentapetalae</taxon>
        <taxon>rosids</taxon>
        <taxon>fabids</taxon>
        <taxon>Fabales</taxon>
        <taxon>Fabaceae</taxon>
        <taxon>Papilionoideae</taxon>
        <taxon>50 kb inversion clade</taxon>
        <taxon>dalbergioids sensu lato</taxon>
        <taxon>Dalbergieae</taxon>
        <taxon>Pterocarpus clade</taxon>
        <taxon>Stylosanthes</taxon>
    </lineage>
</organism>
<dbReference type="Proteomes" id="UP001341840">
    <property type="component" value="Unassembled WGS sequence"/>
</dbReference>
<accession>A0ABU6U7S1</accession>
<evidence type="ECO:0000259" key="2">
    <source>
        <dbReference type="SMART" id="SM00256"/>
    </source>
</evidence>
<comment type="caution">
    <text evidence="3">The sequence shown here is derived from an EMBL/GenBank/DDBJ whole genome shotgun (WGS) entry which is preliminary data.</text>
</comment>
<name>A0ABU6U7S1_9FABA</name>
<gene>
    <name evidence="3" type="ORF">PIB30_012206</name>
</gene>
<dbReference type="SUPFAM" id="SSF81383">
    <property type="entry name" value="F-box domain"/>
    <property type="match status" value="1"/>
</dbReference>
<dbReference type="PANTHER" id="PTHR32212:SF248">
    <property type="entry name" value="F-BOX DOMAIN-CONTAINING PROTEIN"/>
    <property type="match status" value="1"/>
</dbReference>
<dbReference type="SMART" id="SM00256">
    <property type="entry name" value="FBOX"/>
    <property type="match status" value="1"/>
</dbReference>
<dbReference type="PANTHER" id="PTHR32212">
    <property type="entry name" value="CYCLIN-LIKE F-BOX"/>
    <property type="match status" value="1"/>
</dbReference>
<dbReference type="EMBL" id="JASCZI010120859">
    <property type="protein sequence ID" value="MED6156191.1"/>
    <property type="molecule type" value="Genomic_DNA"/>
</dbReference>
<dbReference type="InterPro" id="IPR036047">
    <property type="entry name" value="F-box-like_dom_sf"/>
</dbReference>